<protein>
    <submittedName>
        <fullName evidence="1">Uncharacterized protein</fullName>
    </submittedName>
</protein>
<sequence length="108" mass="12264">MAKGGYRPGAGRKKGFNAIKAEQARAYVIERITKELDSIITAQIEAAKGIYVEEVNEKGERIRVFKKEPNLRTGEFLLNQNIGRSKETIETHKMPTIDWDAVRAEFRA</sequence>
<gene>
    <name evidence="1" type="ORF">A2678_03220</name>
</gene>
<organism evidence="1 2">
    <name type="scientific">Candidatus Kaiserbacteria bacterium RIFCSPHIGHO2_01_FULL_53_31</name>
    <dbReference type="NCBI Taxonomy" id="1798481"/>
    <lineage>
        <taxon>Bacteria</taxon>
        <taxon>Candidatus Kaiseribacteriota</taxon>
    </lineage>
</organism>
<reference evidence="1 2" key="1">
    <citation type="journal article" date="2016" name="Nat. Commun.">
        <title>Thousands of microbial genomes shed light on interconnected biogeochemical processes in an aquifer system.</title>
        <authorList>
            <person name="Anantharaman K."/>
            <person name="Brown C.T."/>
            <person name="Hug L.A."/>
            <person name="Sharon I."/>
            <person name="Castelle C.J."/>
            <person name="Probst A.J."/>
            <person name="Thomas B.C."/>
            <person name="Singh A."/>
            <person name="Wilkins M.J."/>
            <person name="Karaoz U."/>
            <person name="Brodie E.L."/>
            <person name="Williams K.H."/>
            <person name="Hubbard S.S."/>
            <person name="Banfield J.F."/>
        </authorList>
    </citation>
    <scope>NUCLEOTIDE SEQUENCE [LARGE SCALE GENOMIC DNA]</scope>
</reference>
<evidence type="ECO:0000313" key="1">
    <source>
        <dbReference type="EMBL" id="OGG48418.1"/>
    </source>
</evidence>
<dbReference type="EMBL" id="MFKU01000014">
    <property type="protein sequence ID" value="OGG48418.1"/>
    <property type="molecule type" value="Genomic_DNA"/>
</dbReference>
<accession>A0A1F6CGZ7</accession>
<dbReference type="AlphaFoldDB" id="A0A1F6CGZ7"/>
<dbReference type="Proteomes" id="UP000178815">
    <property type="component" value="Unassembled WGS sequence"/>
</dbReference>
<evidence type="ECO:0000313" key="2">
    <source>
        <dbReference type="Proteomes" id="UP000178815"/>
    </source>
</evidence>
<comment type="caution">
    <text evidence="1">The sequence shown here is derived from an EMBL/GenBank/DDBJ whole genome shotgun (WGS) entry which is preliminary data.</text>
</comment>
<name>A0A1F6CGZ7_9BACT</name>
<proteinExistence type="predicted"/>